<proteinExistence type="predicted"/>
<evidence type="ECO:0000256" key="1">
    <source>
        <dbReference type="SAM" id="MobiDB-lite"/>
    </source>
</evidence>
<accession>A0ABV0Z6K6</accession>
<feature type="non-terminal residue" evidence="3">
    <location>
        <position position="128"/>
    </location>
</feature>
<protein>
    <submittedName>
        <fullName evidence="3">Xaa-Pro aminopeptidase 2</fullName>
    </submittedName>
</protein>
<keyword evidence="4" id="KW-1185">Reference proteome</keyword>
<evidence type="ECO:0000259" key="2">
    <source>
        <dbReference type="Pfam" id="PF00557"/>
    </source>
</evidence>
<dbReference type="Gene3D" id="3.90.230.10">
    <property type="entry name" value="Creatinase/methionine aminopeptidase superfamily"/>
    <property type="match status" value="1"/>
</dbReference>
<gene>
    <name evidence="3" type="primary">XPNPEP2</name>
    <name evidence="3" type="ORF">AMECASPLE_036913</name>
</gene>
<name>A0ABV0Z6K6_9TELE</name>
<dbReference type="InterPro" id="IPR000994">
    <property type="entry name" value="Pept_M24"/>
</dbReference>
<feature type="non-terminal residue" evidence="3">
    <location>
        <position position="1"/>
    </location>
</feature>
<comment type="caution">
    <text evidence="3">The sequence shown here is derived from an EMBL/GenBank/DDBJ whole genome shotgun (WGS) entry which is preliminary data.</text>
</comment>
<dbReference type="Pfam" id="PF00557">
    <property type="entry name" value="Peptidase_M24"/>
    <property type="match status" value="1"/>
</dbReference>
<dbReference type="GO" id="GO:0004177">
    <property type="term" value="F:aminopeptidase activity"/>
    <property type="evidence" value="ECO:0007669"/>
    <property type="project" value="UniProtKB-KW"/>
</dbReference>
<dbReference type="Proteomes" id="UP001469553">
    <property type="component" value="Unassembled WGS sequence"/>
</dbReference>
<feature type="region of interest" description="Disordered" evidence="1">
    <location>
        <begin position="1"/>
        <end position="32"/>
    </location>
</feature>
<keyword evidence="3" id="KW-0645">Protease</keyword>
<organism evidence="3 4">
    <name type="scientific">Ameca splendens</name>
    <dbReference type="NCBI Taxonomy" id="208324"/>
    <lineage>
        <taxon>Eukaryota</taxon>
        <taxon>Metazoa</taxon>
        <taxon>Chordata</taxon>
        <taxon>Craniata</taxon>
        <taxon>Vertebrata</taxon>
        <taxon>Euteleostomi</taxon>
        <taxon>Actinopterygii</taxon>
        <taxon>Neopterygii</taxon>
        <taxon>Teleostei</taxon>
        <taxon>Neoteleostei</taxon>
        <taxon>Acanthomorphata</taxon>
        <taxon>Ovalentaria</taxon>
        <taxon>Atherinomorphae</taxon>
        <taxon>Cyprinodontiformes</taxon>
        <taxon>Goodeidae</taxon>
        <taxon>Ameca</taxon>
    </lineage>
</organism>
<reference evidence="3 4" key="1">
    <citation type="submission" date="2021-06" db="EMBL/GenBank/DDBJ databases">
        <authorList>
            <person name="Palmer J.M."/>
        </authorList>
    </citation>
    <scope>NUCLEOTIDE SEQUENCE [LARGE SCALE GENOMIC DNA]</scope>
    <source>
        <strain evidence="3 4">AS_MEX2019</strain>
        <tissue evidence="3">Muscle</tissue>
    </source>
</reference>
<dbReference type="EMBL" id="JAHRIP010053051">
    <property type="protein sequence ID" value="MEQ2301519.1"/>
    <property type="molecule type" value="Genomic_DNA"/>
</dbReference>
<sequence length="128" mass="14005">KQKDNRGPSFETISASGPNAALAHYSPSEETSRRLTVDEMYLVDSGGQYLDGTTDITRTVHWGTPTDMQKEAFTRVLMGNIEISQTVFPSGTSGVRIEMLGRRALWEVGLNYGHGTGHGVGNYFGVHE</sequence>
<keyword evidence="3" id="KW-0378">Hydrolase</keyword>
<dbReference type="PANTHER" id="PTHR43763">
    <property type="entry name" value="XAA-PRO AMINOPEPTIDASE 1"/>
    <property type="match status" value="1"/>
</dbReference>
<dbReference type="InterPro" id="IPR050422">
    <property type="entry name" value="X-Pro_aminopeptidase_P"/>
</dbReference>
<dbReference type="PANTHER" id="PTHR43763:SF4">
    <property type="entry name" value="XAA-PRO AMINOPEPTIDASE 2"/>
    <property type="match status" value="1"/>
</dbReference>
<dbReference type="InterPro" id="IPR036005">
    <property type="entry name" value="Creatinase/aminopeptidase-like"/>
</dbReference>
<evidence type="ECO:0000313" key="4">
    <source>
        <dbReference type="Proteomes" id="UP001469553"/>
    </source>
</evidence>
<evidence type="ECO:0000313" key="3">
    <source>
        <dbReference type="EMBL" id="MEQ2301519.1"/>
    </source>
</evidence>
<feature type="domain" description="Peptidase M24" evidence="2">
    <location>
        <begin position="2"/>
        <end position="127"/>
    </location>
</feature>
<dbReference type="SUPFAM" id="SSF55920">
    <property type="entry name" value="Creatinase/aminopeptidase"/>
    <property type="match status" value="1"/>
</dbReference>
<keyword evidence="3" id="KW-0031">Aminopeptidase</keyword>